<dbReference type="RefSeq" id="XP_029653786.1">
    <property type="nucleotide sequence ID" value="XM_029797926.1"/>
</dbReference>
<dbReference type="Proteomes" id="UP000515154">
    <property type="component" value="Linkage group LG1"/>
</dbReference>
<dbReference type="InterPro" id="IPR043502">
    <property type="entry name" value="DNA/RNA_pol_sf"/>
</dbReference>
<evidence type="ECO:0000313" key="2">
    <source>
        <dbReference type="RefSeq" id="XP_029653786.1"/>
    </source>
</evidence>
<keyword evidence="1" id="KW-1185">Reference proteome</keyword>
<proteinExistence type="predicted"/>
<evidence type="ECO:0000313" key="1">
    <source>
        <dbReference type="Proteomes" id="UP000515154"/>
    </source>
</evidence>
<accession>A0A6P7TYI6</accession>
<dbReference type="KEGG" id="osn:115226942"/>
<dbReference type="Gene3D" id="3.10.10.10">
    <property type="entry name" value="HIV Type 1 Reverse Transcriptase, subunit A, domain 1"/>
    <property type="match status" value="1"/>
</dbReference>
<dbReference type="Gene3D" id="3.30.70.270">
    <property type="match status" value="1"/>
</dbReference>
<organism evidence="1 2">
    <name type="scientific">Octopus sinensis</name>
    <name type="common">East Asian common octopus</name>
    <dbReference type="NCBI Taxonomy" id="2607531"/>
    <lineage>
        <taxon>Eukaryota</taxon>
        <taxon>Metazoa</taxon>
        <taxon>Spiralia</taxon>
        <taxon>Lophotrochozoa</taxon>
        <taxon>Mollusca</taxon>
        <taxon>Cephalopoda</taxon>
        <taxon>Coleoidea</taxon>
        <taxon>Octopodiformes</taxon>
        <taxon>Octopoda</taxon>
        <taxon>Incirrata</taxon>
        <taxon>Octopodidae</taxon>
        <taxon>Octopus</taxon>
    </lineage>
</organism>
<name>A0A6P7TYI6_9MOLL</name>
<dbReference type="AlphaFoldDB" id="A0A6P7TYI6"/>
<dbReference type="InterPro" id="IPR043128">
    <property type="entry name" value="Rev_trsase/Diguanyl_cyclase"/>
</dbReference>
<dbReference type="PANTHER" id="PTHR37984">
    <property type="entry name" value="PROTEIN CBG26694"/>
    <property type="match status" value="1"/>
</dbReference>
<sequence>MYHVSKVQNLNLLRRDAITKLKISIDNLLFSRESNMEVKVLSSHLREVDAHLQESCSKLCNEYVELFKPELGCLQGFELDMQFKSNAKPLFCKPESVPFTLQADLTQAINAGIKKGIWTPVPFNEWGTPVVPVRKKQTSQTTGTPLRICGDYSVTVNSQLEIHQHPLPLPEELM</sequence>
<protein>
    <submittedName>
        <fullName evidence="2">Uncharacterized protein K02A2.6-like</fullName>
    </submittedName>
</protein>
<dbReference type="PANTHER" id="PTHR37984:SF5">
    <property type="entry name" value="PROTEIN NYNRIN-LIKE"/>
    <property type="match status" value="1"/>
</dbReference>
<reference evidence="2" key="1">
    <citation type="submission" date="2025-08" db="UniProtKB">
        <authorList>
            <consortium name="RefSeq"/>
        </authorList>
    </citation>
    <scope>IDENTIFICATION</scope>
</reference>
<gene>
    <name evidence="2" type="primary">LOC115226942</name>
</gene>
<dbReference type="InterPro" id="IPR050951">
    <property type="entry name" value="Retrovirus_Pol_polyprotein"/>
</dbReference>
<dbReference type="SUPFAM" id="SSF56672">
    <property type="entry name" value="DNA/RNA polymerases"/>
    <property type="match status" value="1"/>
</dbReference>